<name>A0A327NF76_9BACT</name>
<sequence length="77" mass="8231">MQGVHGVPPFRLLTAGLTGCCLSIDLIKLQRRIVSTGLANLIWEQQFANIGQVGVGQLAKKTSHSQTGLTGEKAICR</sequence>
<evidence type="ECO:0000313" key="2">
    <source>
        <dbReference type="Proteomes" id="UP000249016"/>
    </source>
</evidence>
<dbReference type="AlphaFoldDB" id="A0A327NF76"/>
<dbReference type="RefSeq" id="WP_111340424.1">
    <property type="nucleotide sequence ID" value="NZ_QLII01000001.1"/>
</dbReference>
<protein>
    <submittedName>
        <fullName evidence="1">Uncharacterized protein</fullName>
    </submittedName>
</protein>
<organism evidence="1 2">
    <name type="scientific">Spirosoma telluris</name>
    <dbReference type="NCBI Taxonomy" id="2183553"/>
    <lineage>
        <taxon>Bacteria</taxon>
        <taxon>Pseudomonadati</taxon>
        <taxon>Bacteroidota</taxon>
        <taxon>Cytophagia</taxon>
        <taxon>Cytophagales</taxon>
        <taxon>Cytophagaceae</taxon>
        <taxon>Spirosoma</taxon>
    </lineage>
</organism>
<comment type="caution">
    <text evidence="1">The sequence shown here is derived from an EMBL/GenBank/DDBJ whole genome shotgun (WGS) entry which is preliminary data.</text>
</comment>
<keyword evidence="2" id="KW-1185">Reference proteome</keyword>
<gene>
    <name evidence="1" type="ORF">HMF3257_02290</name>
</gene>
<dbReference type="Proteomes" id="UP000249016">
    <property type="component" value="Unassembled WGS sequence"/>
</dbReference>
<evidence type="ECO:0000313" key="1">
    <source>
        <dbReference type="EMBL" id="RAI73545.1"/>
    </source>
</evidence>
<accession>A0A327NF76</accession>
<proteinExistence type="predicted"/>
<reference evidence="1 2" key="1">
    <citation type="submission" date="2018-06" db="EMBL/GenBank/DDBJ databases">
        <title>Spirosoma sp. HMF3257 Genome sequencing and assembly.</title>
        <authorList>
            <person name="Kang H."/>
            <person name="Cha I."/>
            <person name="Kim H."/>
            <person name="Kang J."/>
            <person name="Joh K."/>
        </authorList>
    </citation>
    <scope>NUCLEOTIDE SEQUENCE [LARGE SCALE GENOMIC DNA]</scope>
    <source>
        <strain evidence="1 2">HMF3257</strain>
    </source>
</reference>
<dbReference type="EMBL" id="QLII01000001">
    <property type="protein sequence ID" value="RAI73545.1"/>
    <property type="molecule type" value="Genomic_DNA"/>
</dbReference>